<dbReference type="RefSeq" id="WP_024733574.1">
    <property type="nucleotide sequence ID" value="NZ_BAABYU010000002.1"/>
</dbReference>
<dbReference type="InterPro" id="IPR029009">
    <property type="entry name" value="ASB_dom_sf"/>
</dbReference>
<gene>
    <name evidence="14" type="primary">sdaAB</name>
    <name evidence="14" type="ORF">DW016_05010</name>
</gene>
<evidence type="ECO:0000256" key="10">
    <source>
        <dbReference type="ARBA" id="ARBA00049406"/>
    </source>
</evidence>
<feature type="domain" description="ACT" evidence="13">
    <location>
        <begin position="150"/>
        <end position="222"/>
    </location>
</feature>
<dbReference type="UniPathway" id="UPA00138"/>
<dbReference type="InterPro" id="IPR005131">
    <property type="entry name" value="Ser_deHydtase_bsu"/>
</dbReference>
<dbReference type="Proteomes" id="UP000261080">
    <property type="component" value="Unassembled WGS sequence"/>
</dbReference>
<dbReference type="NCBIfam" id="TIGR00719">
    <property type="entry name" value="sda_beta"/>
    <property type="match status" value="1"/>
</dbReference>
<dbReference type="SUPFAM" id="SSF55021">
    <property type="entry name" value="ACT-like"/>
    <property type="match status" value="1"/>
</dbReference>
<dbReference type="Gene3D" id="3.30.70.260">
    <property type="match status" value="1"/>
</dbReference>
<comment type="caution">
    <text evidence="14">The sequence shown here is derived from an EMBL/GenBank/DDBJ whole genome shotgun (WGS) entry which is preliminary data.</text>
</comment>
<evidence type="ECO:0000256" key="2">
    <source>
        <dbReference type="ARBA" id="ARBA00004742"/>
    </source>
</evidence>
<keyword evidence="7 11" id="KW-0408">Iron</keyword>
<evidence type="ECO:0000256" key="11">
    <source>
        <dbReference type="PIRNR" id="PIRNR036692"/>
    </source>
</evidence>
<keyword evidence="9 11" id="KW-0456">Lyase</keyword>
<dbReference type="OrthoDB" id="9813137at2"/>
<evidence type="ECO:0000256" key="9">
    <source>
        <dbReference type="ARBA" id="ARBA00023239"/>
    </source>
</evidence>
<evidence type="ECO:0000313" key="14">
    <source>
        <dbReference type="EMBL" id="RGE88867.1"/>
    </source>
</evidence>
<evidence type="ECO:0000259" key="13">
    <source>
        <dbReference type="PROSITE" id="PS51671"/>
    </source>
</evidence>
<keyword evidence="6 11" id="KW-0479">Metal-binding</keyword>
<dbReference type="SUPFAM" id="SSF143548">
    <property type="entry name" value="Serine metabolism enzymes domain"/>
    <property type="match status" value="1"/>
</dbReference>
<keyword evidence="8 11" id="KW-0411">Iron-sulfur</keyword>
<organism evidence="14 15">
    <name type="scientific">Sellimonas intestinalis</name>
    <dbReference type="NCBI Taxonomy" id="1653434"/>
    <lineage>
        <taxon>Bacteria</taxon>
        <taxon>Bacillati</taxon>
        <taxon>Bacillota</taxon>
        <taxon>Clostridia</taxon>
        <taxon>Lachnospirales</taxon>
        <taxon>Lachnospiraceae</taxon>
        <taxon>Sellimonas</taxon>
    </lineage>
</organism>
<comment type="catalytic activity">
    <reaction evidence="10 11 12">
        <text>L-serine = pyruvate + NH4(+)</text>
        <dbReference type="Rhea" id="RHEA:19169"/>
        <dbReference type="ChEBI" id="CHEBI:15361"/>
        <dbReference type="ChEBI" id="CHEBI:28938"/>
        <dbReference type="ChEBI" id="CHEBI:33384"/>
        <dbReference type="EC" id="4.3.1.17"/>
    </reaction>
</comment>
<dbReference type="Gene3D" id="3.30.1330.90">
    <property type="entry name" value="D-3-phosphoglycerate dehydrogenase, domain 3"/>
    <property type="match status" value="1"/>
</dbReference>
<proteinExistence type="inferred from homology"/>
<dbReference type="PANTHER" id="PTHR30182:SF12">
    <property type="entry name" value="L-SERINE DEHYDRATASE, BETA CHAIN-RELATED"/>
    <property type="match status" value="1"/>
</dbReference>
<dbReference type="GO" id="GO:0051539">
    <property type="term" value="F:4 iron, 4 sulfur cluster binding"/>
    <property type="evidence" value="ECO:0007669"/>
    <property type="project" value="UniProtKB-UniRule"/>
</dbReference>
<dbReference type="InterPro" id="IPR004643">
    <property type="entry name" value="Fe-S_L-Ser_bsu"/>
</dbReference>
<dbReference type="Pfam" id="PF03315">
    <property type="entry name" value="SDH_beta"/>
    <property type="match status" value="1"/>
</dbReference>
<keyword evidence="5 11" id="KW-0004">4Fe-4S</keyword>
<name>A0A3E3K477_9FIRM</name>
<comment type="similarity">
    <text evidence="3 11 12">Belongs to the iron-sulfur dependent L-serine dehydratase family.</text>
</comment>
<dbReference type="PIRSF" id="PIRSF036692">
    <property type="entry name" value="SDH_B"/>
    <property type="match status" value="1"/>
</dbReference>
<evidence type="ECO:0000256" key="3">
    <source>
        <dbReference type="ARBA" id="ARBA00008636"/>
    </source>
</evidence>
<dbReference type="InterPro" id="IPR051318">
    <property type="entry name" value="Fe-S_L-Ser"/>
</dbReference>
<evidence type="ECO:0000256" key="8">
    <source>
        <dbReference type="ARBA" id="ARBA00023014"/>
    </source>
</evidence>
<evidence type="ECO:0000256" key="1">
    <source>
        <dbReference type="ARBA" id="ARBA00001966"/>
    </source>
</evidence>
<dbReference type="GO" id="GO:0006094">
    <property type="term" value="P:gluconeogenesis"/>
    <property type="evidence" value="ECO:0007669"/>
    <property type="project" value="UniProtKB-UniRule"/>
</dbReference>
<dbReference type="GO" id="GO:0003941">
    <property type="term" value="F:L-serine ammonia-lyase activity"/>
    <property type="evidence" value="ECO:0007669"/>
    <property type="project" value="UniProtKB-UniRule"/>
</dbReference>
<dbReference type="InterPro" id="IPR002912">
    <property type="entry name" value="ACT_dom"/>
</dbReference>
<dbReference type="FunFam" id="3.30.70.260:FF:000008">
    <property type="entry name" value="D-3-phosphoglycerate dehydrogenase, chloroplastic"/>
    <property type="match status" value="1"/>
</dbReference>
<dbReference type="EMBL" id="QVLX01000002">
    <property type="protein sequence ID" value="RGE88867.1"/>
    <property type="molecule type" value="Genomic_DNA"/>
</dbReference>
<dbReference type="CDD" id="cd04903">
    <property type="entry name" value="ACT_LSD"/>
    <property type="match status" value="1"/>
</dbReference>
<evidence type="ECO:0000256" key="6">
    <source>
        <dbReference type="ARBA" id="ARBA00022723"/>
    </source>
</evidence>
<evidence type="ECO:0000256" key="4">
    <source>
        <dbReference type="ARBA" id="ARBA00022432"/>
    </source>
</evidence>
<comment type="pathway">
    <text evidence="2 11">Carbohydrate biosynthesis; gluconeogenesis.</text>
</comment>
<keyword evidence="15" id="KW-1185">Reference proteome</keyword>
<keyword evidence="4 11" id="KW-0312">Gluconeogenesis</keyword>
<dbReference type="AlphaFoldDB" id="A0A3E3K477"/>
<dbReference type="PROSITE" id="PS51257">
    <property type="entry name" value="PROKAR_LIPOPROTEIN"/>
    <property type="match status" value="1"/>
</dbReference>
<protein>
    <recommendedName>
        <fullName evidence="11">L-serine deaminase</fullName>
    </recommendedName>
</protein>
<dbReference type="PANTHER" id="PTHR30182">
    <property type="entry name" value="L-SERINE DEHYDRATASE"/>
    <property type="match status" value="1"/>
</dbReference>
<evidence type="ECO:0000256" key="5">
    <source>
        <dbReference type="ARBA" id="ARBA00022485"/>
    </source>
</evidence>
<dbReference type="Pfam" id="PF01842">
    <property type="entry name" value="ACT"/>
    <property type="match status" value="1"/>
</dbReference>
<comment type="cofactor">
    <cofactor evidence="1 12">
        <name>[4Fe-4S] cluster</name>
        <dbReference type="ChEBI" id="CHEBI:49883"/>
    </cofactor>
</comment>
<accession>A0A3E3K477</accession>
<dbReference type="GeneID" id="97193831"/>
<dbReference type="GO" id="GO:0046872">
    <property type="term" value="F:metal ion binding"/>
    <property type="evidence" value="ECO:0007669"/>
    <property type="project" value="UniProtKB-UniRule"/>
</dbReference>
<evidence type="ECO:0000256" key="12">
    <source>
        <dbReference type="RuleBase" id="RU366059"/>
    </source>
</evidence>
<dbReference type="InterPro" id="IPR045865">
    <property type="entry name" value="ACT-like_dom_sf"/>
</dbReference>
<evidence type="ECO:0000256" key="7">
    <source>
        <dbReference type="ARBA" id="ARBA00023004"/>
    </source>
</evidence>
<reference evidence="14 15" key="1">
    <citation type="submission" date="2018-08" db="EMBL/GenBank/DDBJ databases">
        <title>A genome reference for cultivated species of the human gut microbiota.</title>
        <authorList>
            <person name="Zou Y."/>
            <person name="Xue W."/>
            <person name="Luo G."/>
        </authorList>
    </citation>
    <scope>NUCLEOTIDE SEQUENCE [LARGE SCALE GENOMIC DNA]</scope>
    <source>
        <strain evidence="14 15">AF37-2AT</strain>
    </source>
</reference>
<evidence type="ECO:0000313" key="15">
    <source>
        <dbReference type="Proteomes" id="UP000261080"/>
    </source>
</evidence>
<dbReference type="PROSITE" id="PS51671">
    <property type="entry name" value="ACT"/>
    <property type="match status" value="1"/>
</dbReference>
<sequence length="222" mass="24605">MKFLSIFDVIGPNMIGPSSSHTAGACSMALLACKMCPEPVRKVVFTLYGSFSKTYHGHGTDRALLGGILGFHTDDARIRDAFEWAEKMGVEYEFVIDEETKTDHPNTADMDITGVNGYRLSVRGESIGGGKIKIVRINGIDVEFTGEYSTLIVRQIDKPGVVAHITQCLSKEEVNIAFMRLFREDKGATAFTVVESDEQIPEEILAEIQKNEHVQDLMLVQM</sequence>